<evidence type="ECO:0000313" key="1">
    <source>
        <dbReference type="EMBL" id="RAG86266.1"/>
    </source>
</evidence>
<protein>
    <submittedName>
        <fullName evidence="1">Uncharacterized protein</fullName>
    </submittedName>
</protein>
<dbReference type="AlphaFoldDB" id="A0A2X0J7M9"/>
<dbReference type="RefSeq" id="WP_133259841.1">
    <property type="nucleotide sequence ID" value="NZ_QKYN01000029.1"/>
</dbReference>
<comment type="caution">
    <text evidence="1">The sequence shown here is derived from an EMBL/GenBank/DDBJ whole genome shotgun (WGS) entry which is preliminary data.</text>
</comment>
<evidence type="ECO:0000313" key="2">
    <source>
        <dbReference type="Proteomes" id="UP000248889"/>
    </source>
</evidence>
<proteinExistence type="predicted"/>
<name>A0A2X0J7M9_9ACTN</name>
<accession>A0A2X0J7M9</accession>
<keyword evidence="2" id="KW-1185">Reference proteome</keyword>
<reference evidence="1 2" key="1">
    <citation type="submission" date="2018-06" db="EMBL/GenBank/DDBJ databases">
        <title>Streptacidiphilus pinicola sp. nov., isolated from pine grove soil.</title>
        <authorList>
            <person name="Roh S.G."/>
            <person name="Park S."/>
            <person name="Kim M.-K."/>
            <person name="Yun B.-R."/>
            <person name="Park J."/>
            <person name="Kim M.J."/>
            <person name="Kim Y.S."/>
            <person name="Kim S.B."/>
        </authorList>
    </citation>
    <scope>NUCLEOTIDE SEQUENCE [LARGE SCALE GENOMIC DNA]</scope>
    <source>
        <strain evidence="1 2">MMS16-CNU450</strain>
    </source>
</reference>
<dbReference type="OrthoDB" id="3853985at2"/>
<dbReference type="EMBL" id="QKYN01000029">
    <property type="protein sequence ID" value="RAG86266.1"/>
    <property type="molecule type" value="Genomic_DNA"/>
</dbReference>
<dbReference type="Proteomes" id="UP000248889">
    <property type="component" value="Unassembled WGS sequence"/>
</dbReference>
<organism evidence="1 2">
    <name type="scientific">Streptacidiphilus pinicola</name>
    <dbReference type="NCBI Taxonomy" id="2219663"/>
    <lineage>
        <taxon>Bacteria</taxon>
        <taxon>Bacillati</taxon>
        <taxon>Actinomycetota</taxon>
        <taxon>Actinomycetes</taxon>
        <taxon>Kitasatosporales</taxon>
        <taxon>Streptomycetaceae</taxon>
        <taxon>Streptacidiphilus</taxon>
    </lineage>
</organism>
<sequence length="198" mass="20473">MAGSIALPTAASAASPAHRTRTAARQAAAPAAQPPKACPGATRSNPVAVTLRGVRSAYAAGGRWSTLRLSLHNGTRAVCGQLRPVLVYGARNRTLRPDAVRLQTRIGGHWRSVTLNAALGELAGTVGPTNGLRLAPGRTVMLTVRMRLAAGAPRGEWLSLAVAYAPLQSKGTTVTWPVGVTNPAYFRVVGGRGAARAT</sequence>
<gene>
    <name evidence="1" type="ORF">DN069_07335</name>
</gene>